<dbReference type="Pfam" id="PF12867">
    <property type="entry name" value="DinB_2"/>
    <property type="match status" value="1"/>
</dbReference>
<dbReference type="SUPFAM" id="SSF109854">
    <property type="entry name" value="DinB/YfiT-like putative metalloenzymes"/>
    <property type="match status" value="1"/>
</dbReference>
<dbReference type="RefSeq" id="WP_009498718.1">
    <property type="nucleotide sequence ID" value="NZ_GL982999.1"/>
</dbReference>
<dbReference type="EMBL" id="AFPZ01000066">
    <property type="protein sequence ID" value="EGQ25933.1"/>
    <property type="molecule type" value="Genomic_DNA"/>
</dbReference>
<evidence type="ECO:0000259" key="1">
    <source>
        <dbReference type="Pfam" id="PF12867"/>
    </source>
</evidence>
<protein>
    <recommendedName>
        <fullName evidence="1">DinB-like domain-containing protein</fullName>
    </recommendedName>
</protein>
<proteinExistence type="predicted"/>
<dbReference type="HOGENOM" id="CLU_1614417_0_0_9"/>
<name>F9DTD1_9BACL</name>
<accession>F9DTD1</accession>
<sequence length="164" mass="18880">KYMKINDQAREELWTQVGDLTDEDINRKPSDNEWSIKQVLEHLYLMEGGVTKTIQAQLTSGEQNNVAEKPIELTVNRSTKVQAPEFATPTEESATLEELKAKLNATHSTLREFAESTSDAQLEEKSYPHPVFGEMNLKQWIPFIGYHELRHIDQIKEVKQKLDL</sequence>
<dbReference type="eggNOG" id="COG2318">
    <property type="taxonomic scope" value="Bacteria"/>
</dbReference>
<reference evidence="2 3" key="1">
    <citation type="submission" date="2011-04" db="EMBL/GenBank/DDBJ databases">
        <authorList>
            <person name="Muzny D."/>
            <person name="Qin X."/>
            <person name="Deng J."/>
            <person name="Jiang H."/>
            <person name="Liu Y."/>
            <person name="Qu J."/>
            <person name="Song X.-Z."/>
            <person name="Zhang L."/>
            <person name="Thornton R."/>
            <person name="Coyle M."/>
            <person name="Francisco L."/>
            <person name="Jackson L."/>
            <person name="Javaid M."/>
            <person name="Korchina V."/>
            <person name="Kovar C."/>
            <person name="Mata R."/>
            <person name="Mathew T."/>
            <person name="Ngo R."/>
            <person name="Nguyen L."/>
            <person name="Nguyen N."/>
            <person name="Okwuonu G."/>
            <person name="Ongeri F."/>
            <person name="Pham C."/>
            <person name="Simmons D."/>
            <person name="Wilczek-Boney K."/>
            <person name="Hale W."/>
            <person name="Jakkamsetti A."/>
            <person name="Pham P."/>
            <person name="Ruth R."/>
            <person name="San Lucas F."/>
            <person name="Warren J."/>
            <person name="Zhang J."/>
            <person name="Zhao Z."/>
            <person name="Zhou C."/>
            <person name="Zhu D."/>
            <person name="Lee S."/>
            <person name="Bess C."/>
            <person name="Blankenburg K."/>
            <person name="Forbes L."/>
            <person name="Fu Q."/>
            <person name="Gubbala S."/>
            <person name="Hirani K."/>
            <person name="Jayaseelan J.C."/>
            <person name="Lara F."/>
            <person name="Munidasa M."/>
            <person name="Palculict T."/>
            <person name="Patil S."/>
            <person name="Pu L.-L."/>
            <person name="Saada N."/>
            <person name="Tang L."/>
            <person name="Weissenberger G."/>
            <person name="Zhu Y."/>
            <person name="Hemphill L."/>
            <person name="Shang Y."/>
            <person name="Youmans B."/>
            <person name="Ayvaz T."/>
            <person name="Ross M."/>
            <person name="Santibanez J."/>
            <person name="Aqrawi P."/>
            <person name="Gross S."/>
            <person name="Joshi V."/>
            <person name="Fowler G."/>
            <person name="Nazareth L."/>
            <person name="Reid J."/>
            <person name="Worley K."/>
            <person name="Petrosino J."/>
            <person name="Highlander S."/>
            <person name="Gibbs R."/>
        </authorList>
    </citation>
    <scope>NUCLEOTIDE SEQUENCE [LARGE SCALE GENOMIC DNA]</scope>
    <source>
        <strain evidence="2 3">2681</strain>
    </source>
</reference>
<feature type="domain" description="DinB-like" evidence="1">
    <location>
        <begin position="7"/>
        <end position="155"/>
    </location>
</feature>
<dbReference type="InterPro" id="IPR034660">
    <property type="entry name" value="DinB/YfiT-like"/>
</dbReference>
<dbReference type="Gene3D" id="1.20.120.450">
    <property type="entry name" value="dinb family like domain"/>
    <property type="match status" value="1"/>
</dbReference>
<evidence type="ECO:0000313" key="3">
    <source>
        <dbReference type="Proteomes" id="UP000005316"/>
    </source>
</evidence>
<dbReference type="Proteomes" id="UP000005316">
    <property type="component" value="Unassembled WGS sequence"/>
</dbReference>
<dbReference type="STRING" id="759851.SAMN04244570_3644"/>
<dbReference type="AlphaFoldDB" id="F9DTD1"/>
<organism evidence="2 3">
    <name type="scientific">Sporosarcina newyorkensis 2681</name>
    <dbReference type="NCBI Taxonomy" id="1027292"/>
    <lineage>
        <taxon>Bacteria</taxon>
        <taxon>Bacillati</taxon>
        <taxon>Bacillota</taxon>
        <taxon>Bacilli</taxon>
        <taxon>Bacillales</taxon>
        <taxon>Caryophanaceae</taxon>
        <taxon>Sporosarcina</taxon>
    </lineage>
</organism>
<gene>
    <name evidence="2" type="ORF">HMPREF9372_2062</name>
</gene>
<feature type="non-terminal residue" evidence="2">
    <location>
        <position position="1"/>
    </location>
</feature>
<dbReference type="InterPro" id="IPR024775">
    <property type="entry name" value="DinB-like"/>
</dbReference>
<comment type="caution">
    <text evidence="2">The sequence shown here is derived from an EMBL/GenBank/DDBJ whole genome shotgun (WGS) entry which is preliminary data.</text>
</comment>
<evidence type="ECO:0000313" key="2">
    <source>
        <dbReference type="EMBL" id="EGQ25933.1"/>
    </source>
</evidence>